<dbReference type="KEGG" id="hpse:HPF_11405"/>
<gene>
    <name evidence="2" type="ORF">HPF_11405</name>
</gene>
<sequence>MNNPLPVQPMPSTSRSKRWLRKLLPALSMLALVLLIGVIVAIFLALDVQLETQLDTVRVLKPWGIAIQGALIVLIGLGWTQVVNWGRRRGIVQEWEYEQALAARGKGLLMMLAYWLLIPVGPATLLRVLGG</sequence>
<protein>
    <submittedName>
        <fullName evidence="2">Uncharacterized protein</fullName>
    </submittedName>
</protein>
<dbReference type="AlphaFoldDB" id="A0A4P6X151"/>
<evidence type="ECO:0000313" key="2">
    <source>
        <dbReference type="EMBL" id="QBM28296.1"/>
    </source>
</evidence>
<evidence type="ECO:0000256" key="1">
    <source>
        <dbReference type="SAM" id="Phobius"/>
    </source>
</evidence>
<dbReference type="RefSeq" id="WP_133156653.1">
    <property type="nucleotide sequence ID" value="NZ_CP037867.1"/>
</dbReference>
<keyword evidence="1" id="KW-1133">Transmembrane helix</keyword>
<evidence type="ECO:0000313" key="3">
    <source>
        <dbReference type="Proteomes" id="UP000293912"/>
    </source>
</evidence>
<accession>A0A4P6X151</accession>
<dbReference type="EMBL" id="CP037867">
    <property type="protein sequence ID" value="QBM28296.1"/>
    <property type="molecule type" value="Genomic_DNA"/>
</dbReference>
<keyword evidence="1" id="KW-0472">Membrane</keyword>
<feature type="transmembrane region" description="Helical" evidence="1">
    <location>
        <begin position="23"/>
        <end position="45"/>
    </location>
</feature>
<feature type="transmembrane region" description="Helical" evidence="1">
    <location>
        <begin position="107"/>
        <end position="129"/>
    </location>
</feature>
<keyword evidence="3" id="KW-1185">Reference proteome</keyword>
<keyword evidence="1" id="KW-0812">Transmembrane</keyword>
<reference evidence="2 3" key="1">
    <citation type="submission" date="2019-03" db="EMBL/GenBank/DDBJ databases">
        <authorList>
            <person name="Sebastian G."/>
            <person name="Baumann P."/>
            <person name="Ruckert C."/>
            <person name="Kalinowski J."/>
            <person name="Nebel B."/>
            <person name="Takors R."/>
            <person name="Blombach B."/>
        </authorList>
    </citation>
    <scope>NUCLEOTIDE SEQUENCE [LARGE SCALE GENOMIC DNA]</scope>
    <source>
        <strain evidence="2 3">DSM 1084</strain>
    </source>
</reference>
<dbReference type="Proteomes" id="UP000293912">
    <property type="component" value="Chromosome"/>
</dbReference>
<proteinExistence type="predicted"/>
<feature type="transmembrane region" description="Helical" evidence="1">
    <location>
        <begin position="65"/>
        <end position="86"/>
    </location>
</feature>
<organism evidence="2 3">
    <name type="scientific">Hydrogenophaga pseudoflava</name>
    <name type="common">Pseudomonas carboxydoflava</name>
    <dbReference type="NCBI Taxonomy" id="47421"/>
    <lineage>
        <taxon>Bacteria</taxon>
        <taxon>Pseudomonadati</taxon>
        <taxon>Pseudomonadota</taxon>
        <taxon>Betaproteobacteria</taxon>
        <taxon>Burkholderiales</taxon>
        <taxon>Comamonadaceae</taxon>
        <taxon>Hydrogenophaga</taxon>
    </lineage>
</organism>
<name>A0A4P6X151_HYDPS</name>